<sequence>MVFEYFKQPWKALYLAYQVPATCVLLPVWALIYAFPIFRPRPAWSWGHAIMVAICLVFSYTNNAIFVGSVPSLPDHHAIVSSKEAQGVWMDGTPQLITADLKLWTTLSKVQPVRIPGYWFGKKGVVPEPRSPVRPGEKVFLFLHGGGYVLLSAHPRSLTTTISRSLLALSDSVPRALAVEYRLSSTHPLPDRHPFPTALLDALAGYNYLVNVVGYSPSNIIMVGDSAGGNLALALVRYLVENKGTTDVPLPSPPGGLLLLSPWADLSNSHDVPGSSSFTHKGDIMEDMTEYTGFACYAKRAYLGPYGVRMATSNRYISPASLHPLVNARFTDFPRTFIQAGGAERFLDQIRTLRDKMVADMGENKVTYYEAADAVHDYLVFPWHPACPPTLKAIQQWLA</sequence>
<keyword evidence="2" id="KW-0812">Transmembrane</keyword>
<feature type="transmembrane region" description="Helical" evidence="2">
    <location>
        <begin position="12"/>
        <end position="36"/>
    </location>
</feature>
<protein>
    <recommendedName>
        <fullName evidence="3">Alpha/beta hydrolase fold-3 domain-containing protein</fullName>
    </recommendedName>
</protein>
<feature type="domain" description="Alpha/beta hydrolase fold-3" evidence="3">
    <location>
        <begin position="141"/>
        <end position="379"/>
    </location>
</feature>
<dbReference type="Proteomes" id="UP000053989">
    <property type="component" value="Unassembled WGS sequence"/>
</dbReference>
<feature type="transmembrane region" description="Helical" evidence="2">
    <location>
        <begin position="43"/>
        <end position="61"/>
    </location>
</feature>
<dbReference type="STRING" id="1036808.A0A0C3AYZ0"/>
<name>A0A0C3AYZ0_9AGAM</name>
<evidence type="ECO:0000313" key="4">
    <source>
        <dbReference type="EMBL" id="KIM70202.1"/>
    </source>
</evidence>
<evidence type="ECO:0000256" key="1">
    <source>
        <dbReference type="ARBA" id="ARBA00022801"/>
    </source>
</evidence>
<dbReference type="OrthoDB" id="2152029at2759"/>
<evidence type="ECO:0000256" key="2">
    <source>
        <dbReference type="SAM" id="Phobius"/>
    </source>
</evidence>
<dbReference type="GO" id="GO:0016787">
    <property type="term" value="F:hydrolase activity"/>
    <property type="evidence" value="ECO:0007669"/>
    <property type="project" value="UniProtKB-KW"/>
</dbReference>
<dbReference type="InterPro" id="IPR050300">
    <property type="entry name" value="GDXG_lipolytic_enzyme"/>
</dbReference>
<reference evidence="4 5" key="1">
    <citation type="submission" date="2014-04" db="EMBL/GenBank/DDBJ databases">
        <authorList>
            <consortium name="DOE Joint Genome Institute"/>
            <person name="Kuo A."/>
            <person name="Kohler A."/>
            <person name="Nagy L.G."/>
            <person name="Floudas D."/>
            <person name="Copeland A."/>
            <person name="Barry K.W."/>
            <person name="Cichocki N."/>
            <person name="Veneault-Fourrey C."/>
            <person name="LaButti K."/>
            <person name="Lindquist E.A."/>
            <person name="Lipzen A."/>
            <person name="Lundell T."/>
            <person name="Morin E."/>
            <person name="Murat C."/>
            <person name="Sun H."/>
            <person name="Tunlid A."/>
            <person name="Henrissat B."/>
            <person name="Grigoriev I.V."/>
            <person name="Hibbett D.S."/>
            <person name="Martin F."/>
            <person name="Nordberg H.P."/>
            <person name="Cantor M.N."/>
            <person name="Hua S.X."/>
        </authorList>
    </citation>
    <scope>NUCLEOTIDE SEQUENCE [LARGE SCALE GENOMIC DNA]</scope>
    <source>
        <strain evidence="4 5">Foug A</strain>
    </source>
</reference>
<keyword evidence="1" id="KW-0378">Hydrolase</keyword>
<dbReference type="InterPro" id="IPR013094">
    <property type="entry name" value="AB_hydrolase_3"/>
</dbReference>
<dbReference type="PANTHER" id="PTHR48081">
    <property type="entry name" value="AB HYDROLASE SUPERFAMILY PROTEIN C4A8.06C"/>
    <property type="match status" value="1"/>
</dbReference>
<organism evidence="4 5">
    <name type="scientific">Scleroderma citrinum Foug A</name>
    <dbReference type="NCBI Taxonomy" id="1036808"/>
    <lineage>
        <taxon>Eukaryota</taxon>
        <taxon>Fungi</taxon>
        <taxon>Dikarya</taxon>
        <taxon>Basidiomycota</taxon>
        <taxon>Agaricomycotina</taxon>
        <taxon>Agaricomycetes</taxon>
        <taxon>Agaricomycetidae</taxon>
        <taxon>Boletales</taxon>
        <taxon>Sclerodermatineae</taxon>
        <taxon>Sclerodermataceae</taxon>
        <taxon>Scleroderma</taxon>
    </lineage>
</organism>
<dbReference type="SUPFAM" id="SSF53474">
    <property type="entry name" value="alpha/beta-Hydrolases"/>
    <property type="match status" value="1"/>
</dbReference>
<dbReference type="InParanoid" id="A0A0C3AYZ0"/>
<dbReference type="EMBL" id="KN822005">
    <property type="protein sequence ID" value="KIM70202.1"/>
    <property type="molecule type" value="Genomic_DNA"/>
</dbReference>
<keyword evidence="5" id="KW-1185">Reference proteome</keyword>
<keyword evidence="2" id="KW-0472">Membrane</keyword>
<dbReference type="PANTHER" id="PTHR48081:SF26">
    <property type="entry name" value="ALPHA_BETA HYDROLASE FOLD-3 DOMAIN-CONTAINING PROTEIN"/>
    <property type="match status" value="1"/>
</dbReference>
<evidence type="ECO:0000313" key="5">
    <source>
        <dbReference type="Proteomes" id="UP000053989"/>
    </source>
</evidence>
<dbReference type="InterPro" id="IPR029058">
    <property type="entry name" value="AB_hydrolase_fold"/>
</dbReference>
<dbReference type="Pfam" id="PF07859">
    <property type="entry name" value="Abhydrolase_3"/>
    <property type="match status" value="1"/>
</dbReference>
<proteinExistence type="predicted"/>
<accession>A0A0C3AYZ0</accession>
<evidence type="ECO:0000259" key="3">
    <source>
        <dbReference type="Pfam" id="PF07859"/>
    </source>
</evidence>
<gene>
    <name evidence="4" type="ORF">SCLCIDRAFT_12756</name>
</gene>
<keyword evidence="2" id="KW-1133">Transmembrane helix</keyword>
<reference evidence="5" key="2">
    <citation type="submission" date="2015-01" db="EMBL/GenBank/DDBJ databases">
        <title>Evolutionary Origins and Diversification of the Mycorrhizal Mutualists.</title>
        <authorList>
            <consortium name="DOE Joint Genome Institute"/>
            <consortium name="Mycorrhizal Genomics Consortium"/>
            <person name="Kohler A."/>
            <person name="Kuo A."/>
            <person name="Nagy L.G."/>
            <person name="Floudas D."/>
            <person name="Copeland A."/>
            <person name="Barry K.W."/>
            <person name="Cichocki N."/>
            <person name="Veneault-Fourrey C."/>
            <person name="LaButti K."/>
            <person name="Lindquist E.A."/>
            <person name="Lipzen A."/>
            <person name="Lundell T."/>
            <person name="Morin E."/>
            <person name="Murat C."/>
            <person name="Riley R."/>
            <person name="Ohm R."/>
            <person name="Sun H."/>
            <person name="Tunlid A."/>
            <person name="Henrissat B."/>
            <person name="Grigoriev I.V."/>
            <person name="Hibbett D.S."/>
            <person name="Martin F."/>
        </authorList>
    </citation>
    <scope>NUCLEOTIDE SEQUENCE [LARGE SCALE GENOMIC DNA]</scope>
    <source>
        <strain evidence="5">Foug A</strain>
    </source>
</reference>
<dbReference type="Gene3D" id="3.40.50.1820">
    <property type="entry name" value="alpha/beta hydrolase"/>
    <property type="match status" value="1"/>
</dbReference>
<dbReference type="AlphaFoldDB" id="A0A0C3AYZ0"/>
<dbReference type="HOGENOM" id="CLU_019364_1_0_1"/>